<organism evidence="3 4">
    <name type="scientific">Croceicoccus esteveae</name>
    <dbReference type="NCBI Taxonomy" id="3075597"/>
    <lineage>
        <taxon>Bacteria</taxon>
        <taxon>Pseudomonadati</taxon>
        <taxon>Pseudomonadota</taxon>
        <taxon>Alphaproteobacteria</taxon>
        <taxon>Sphingomonadales</taxon>
        <taxon>Erythrobacteraceae</taxon>
        <taxon>Croceicoccus</taxon>
    </lineage>
</organism>
<dbReference type="InterPro" id="IPR014628">
    <property type="entry name" value="Man6P_isomerase_Firm_short"/>
</dbReference>
<evidence type="ECO:0000256" key="2">
    <source>
        <dbReference type="ARBA" id="ARBA00022833"/>
    </source>
</evidence>
<dbReference type="GO" id="GO:0016853">
    <property type="term" value="F:isomerase activity"/>
    <property type="evidence" value="ECO:0007669"/>
    <property type="project" value="UniProtKB-KW"/>
</dbReference>
<dbReference type="Proteomes" id="UP001259803">
    <property type="component" value="Unassembled WGS sequence"/>
</dbReference>
<evidence type="ECO:0000313" key="3">
    <source>
        <dbReference type="EMBL" id="MDT0576810.1"/>
    </source>
</evidence>
<evidence type="ECO:0000313" key="4">
    <source>
        <dbReference type="Proteomes" id="UP001259803"/>
    </source>
</evidence>
<gene>
    <name evidence="3" type="ORF">RM533_11560</name>
</gene>
<dbReference type="Gene3D" id="2.60.120.10">
    <property type="entry name" value="Jelly Rolls"/>
    <property type="match status" value="1"/>
</dbReference>
<name>A0ABU2ZKB1_9SPHN</name>
<keyword evidence="4" id="KW-1185">Reference proteome</keyword>
<dbReference type="CDD" id="cd07010">
    <property type="entry name" value="cupin_PMI_type_I_N_bac"/>
    <property type="match status" value="1"/>
</dbReference>
<comment type="caution">
    <text evidence="3">The sequence shown here is derived from an EMBL/GenBank/DDBJ whole genome shotgun (WGS) entry which is preliminary data.</text>
</comment>
<sequence length="272" mass="30053">MGITPSLLKTSRVKKPWGRFDLPTPFSNSGDERIGEIWFEPDPLFDALLVKYLFTDEKLSIQVHPNGSQARASGAGSRGKDECWYVIDAQPGATLGVGFAERIEADAMRRAALDGSIEELLVWHPVARGDFFYIPANTVHSIGAGVSLIEVQQNSDITYRLFDYGRPRELHLDRGIDVARGEPHDSTLRRHLPERGAQRLVSGPYFLLDRLDGSPDDAVRQDYKRPLLVIPLDRSVIVGETEVEPGACGMAPTIEAVQFAQDGLCLIARPCS</sequence>
<dbReference type="InterPro" id="IPR011051">
    <property type="entry name" value="RmlC_Cupin_sf"/>
</dbReference>
<dbReference type="RefSeq" id="WP_311341379.1">
    <property type="nucleotide sequence ID" value="NZ_JAVRHS010000011.1"/>
</dbReference>
<keyword evidence="3" id="KW-0413">Isomerase</keyword>
<keyword evidence="1" id="KW-0479">Metal-binding</keyword>
<dbReference type="PANTHER" id="PTHR42742:SF3">
    <property type="entry name" value="FRUCTOKINASE"/>
    <property type="match status" value="1"/>
</dbReference>
<dbReference type="InterPro" id="IPR051804">
    <property type="entry name" value="Carb_Metab_Reg_Kinase/Isom"/>
</dbReference>
<keyword evidence="2" id="KW-0862">Zinc</keyword>
<proteinExistence type="predicted"/>
<reference evidence="3 4" key="1">
    <citation type="submission" date="2023-09" db="EMBL/GenBank/DDBJ databases">
        <authorList>
            <person name="Rey-Velasco X."/>
        </authorList>
    </citation>
    <scope>NUCLEOTIDE SEQUENCE [LARGE SCALE GENOMIC DNA]</scope>
    <source>
        <strain evidence="3 4">F390</strain>
    </source>
</reference>
<dbReference type="InterPro" id="IPR014710">
    <property type="entry name" value="RmlC-like_jellyroll"/>
</dbReference>
<evidence type="ECO:0000256" key="1">
    <source>
        <dbReference type="ARBA" id="ARBA00022723"/>
    </source>
</evidence>
<dbReference type="PANTHER" id="PTHR42742">
    <property type="entry name" value="TRANSCRIPTIONAL REPRESSOR MPRA"/>
    <property type="match status" value="1"/>
</dbReference>
<accession>A0ABU2ZKB1</accession>
<protein>
    <submittedName>
        <fullName evidence="3">Class I mannose-6-phosphate isomerase</fullName>
    </submittedName>
</protein>
<dbReference type="SUPFAM" id="SSF51182">
    <property type="entry name" value="RmlC-like cupins"/>
    <property type="match status" value="1"/>
</dbReference>
<dbReference type="EMBL" id="JAVRHS010000011">
    <property type="protein sequence ID" value="MDT0576810.1"/>
    <property type="molecule type" value="Genomic_DNA"/>
</dbReference>
<dbReference type="PIRSF" id="PIRSF036894">
    <property type="entry name" value="PMI_Firm_short"/>
    <property type="match status" value="1"/>
</dbReference>